<dbReference type="GO" id="GO:0003677">
    <property type="term" value="F:DNA binding"/>
    <property type="evidence" value="ECO:0007669"/>
    <property type="project" value="UniProtKB-KW"/>
</dbReference>
<dbReference type="Proteomes" id="UP001302329">
    <property type="component" value="Unassembled WGS sequence"/>
</dbReference>
<sequence>MDSADATTSSITSKGQVTIPKALRQQFGLARGSRVSFALVGDHIELRPWKPERPVPESGFGLLRTNRPAVPADFDPASLLRP</sequence>
<name>A0ABU5STX3_9CYAN</name>
<reference evidence="3 4" key="1">
    <citation type="submission" date="2023-12" db="EMBL/GenBank/DDBJ databases">
        <title>Baltic Sea Cyanobacteria.</title>
        <authorList>
            <person name="Delbaje E."/>
            <person name="Fewer D.P."/>
            <person name="Shishido T.K."/>
        </authorList>
    </citation>
    <scope>NUCLEOTIDE SEQUENCE [LARGE SCALE GENOMIC DNA]</scope>
    <source>
        <strain evidence="3 4">UHCC 0281</strain>
    </source>
</reference>
<dbReference type="Gene3D" id="2.10.260.10">
    <property type="match status" value="1"/>
</dbReference>
<comment type="caution">
    <text evidence="3">The sequence shown here is derived from an EMBL/GenBank/DDBJ whole genome shotgun (WGS) entry which is preliminary data.</text>
</comment>
<evidence type="ECO:0000256" key="1">
    <source>
        <dbReference type="PROSITE-ProRule" id="PRU01076"/>
    </source>
</evidence>
<keyword evidence="1 3" id="KW-0238">DNA-binding</keyword>
<protein>
    <submittedName>
        <fullName evidence="3">AbrB/MazE/SpoVT family DNA-binding domain-containing protein</fullName>
    </submittedName>
</protein>
<dbReference type="SUPFAM" id="SSF89447">
    <property type="entry name" value="AbrB/MazE/MraZ-like"/>
    <property type="match status" value="1"/>
</dbReference>
<dbReference type="PROSITE" id="PS51740">
    <property type="entry name" value="SPOVT_ABRB"/>
    <property type="match status" value="1"/>
</dbReference>
<accession>A0ABU5STX3</accession>
<evidence type="ECO:0000313" key="4">
    <source>
        <dbReference type="Proteomes" id="UP001302329"/>
    </source>
</evidence>
<proteinExistence type="predicted"/>
<dbReference type="NCBIfam" id="TIGR01439">
    <property type="entry name" value="lp_hng_hel_AbrB"/>
    <property type="match status" value="1"/>
</dbReference>
<feature type="domain" description="SpoVT-AbrB" evidence="2">
    <location>
        <begin position="6"/>
        <end position="51"/>
    </location>
</feature>
<dbReference type="InterPro" id="IPR037914">
    <property type="entry name" value="SpoVT-AbrB_sf"/>
</dbReference>
<gene>
    <name evidence="3" type="ORF">VB739_04460</name>
</gene>
<dbReference type="Pfam" id="PF04014">
    <property type="entry name" value="MazE_antitoxin"/>
    <property type="match status" value="1"/>
</dbReference>
<organism evidence="3 4">
    <name type="scientific">Cyanobium gracile UHCC 0281</name>
    <dbReference type="NCBI Taxonomy" id="3110309"/>
    <lineage>
        <taxon>Bacteria</taxon>
        <taxon>Bacillati</taxon>
        <taxon>Cyanobacteriota</taxon>
        <taxon>Cyanophyceae</taxon>
        <taxon>Synechococcales</taxon>
        <taxon>Prochlorococcaceae</taxon>
        <taxon>Cyanobium</taxon>
    </lineage>
</organism>
<keyword evidence="4" id="KW-1185">Reference proteome</keyword>
<dbReference type="RefSeq" id="WP_323355910.1">
    <property type="nucleotide sequence ID" value="NZ_JAYGHY010000008.1"/>
</dbReference>
<evidence type="ECO:0000259" key="2">
    <source>
        <dbReference type="PROSITE" id="PS51740"/>
    </source>
</evidence>
<dbReference type="EMBL" id="JAYGHY010000008">
    <property type="protein sequence ID" value="MEA5441800.1"/>
    <property type="molecule type" value="Genomic_DNA"/>
</dbReference>
<dbReference type="SMART" id="SM00966">
    <property type="entry name" value="SpoVT_AbrB"/>
    <property type="match status" value="1"/>
</dbReference>
<dbReference type="InterPro" id="IPR007159">
    <property type="entry name" value="SpoVT-AbrB_dom"/>
</dbReference>
<evidence type="ECO:0000313" key="3">
    <source>
        <dbReference type="EMBL" id="MEA5441800.1"/>
    </source>
</evidence>